<reference evidence="6 7" key="1">
    <citation type="journal article" date="2020" name="ISME J.">
        <title>Comparative genomics reveals insights into cyanobacterial evolution and habitat adaptation.</title>
        <authorList>
            <person name="Chen M.Y."/>
            <person name="Teng W.K."/>
            <person name="Zhao L."/>
            <person name="Hu C.X."/>
            <person name="Zhou Y.K."/>
            <person name="Han B.P."/>
            <person name="Song L.R."/>
            <person name="Shu W.S."/>
        </authorList>
    </citation>
    <scope>NUCLEOTIDE SEQUENCE [LARGE SCALE GENOMIC DNA]</scope>
    <source>
        <strain evidence="6 7">FACHB-1040</strain>
    </source>
</reference>
<evidence type="ECO:0000256" key="3">
    <source>
        <dbReference type="ARBA" id="ARBA00023125"/>
    </source>
</evidence>
<comment type="similarity">
    <text evidence="1">Belongs to the type-I restriction system S methylase family.</text>
</comment>
<dbReference type="PANTHER" id="PTHR43140:SF1">
    <property type="entry name" value="TYPE I RESTRICTION ENZYME ECOKI SPECIFICITY SUBUNIT"/>
    <property type="match status" value="1"/>
</dbReference>
<dbReference type="Pfam" id="PF01420">
    <property type="entry name" value="Methylase_S"/>
    <property type="match status" value="2"/>
</dbReference>
<proteinExistence type="inferred from homology"/>
<dbReference type="SUPFAM" id="SSF116734">
    <property type="entry name" value="DNA methylase specificity domain"/>
    <property type="match status" value="2"/>
</dbReference>
<keyword evidence="6" id="KW-0540">Nuclease</keyword>
<sequence>MIWQRVKLKYVTRLMYGDSVPRIDETQQGYFREGSVKVFGSNGTFTTCNQTNTKAPAIVIGRKGSYGKVNWSQDACFASDTTFFVDETTTKQYLRWLFYLFQTLNLDQGTDEAAVPGLNRDDAYDKEVLVPSLSEQRAIANYLDHETVKIDTLISAKERLLDLLIEKRRALITHAVTRGINPFAVRGNRLIENKFVELEAPWQPTDIKGWRFTQIKHHYKIILGKMLQNSAQSSEDIEVPYLKAQHIQWDKLLIEQLPKMWASPSEIDILQVKNGDLLVCEGGEVGRAVIVSHELPINCIIQNALHVVRPTQTGNVHFLRYLLLHAASHEWLDVICNKATIAHFTVEKFSQMWIWLPPLSEQRAIVNYLDHETTKIDTLIVVAQRTIQLLNERRTAIITAAVTGQINVIM</sequence>
<evidence type="ECO:0000313" key="6">
    <source>
        <dbReference type="EMBL" id="MBD2281550.1"/>
    </source>
</evidence>
<dbReference type="InterPro" id="IPR044946">
    <property type="entry name" value="Restrct_endonuc_typeI_TRD_sf"/>
</dbReference>
<keyword evidence="7" id="KW-1185">Reference proteome</keyword>
<dbReference type="InterPro" id="IPR000055">
    <property type="entry name" value="Restrct_endonuc_typeI_TRD"/>
</dbReference>
<evidence type="ECO:0000256" key="4">
    <source>
        <dbReference type="ARBA" id="ARBA00038652"/>
    </source>
</evidence>
<dbReference type="GO" id="GO:0004519">
    <property type="term" value="F:endonuclease activity"/>
    <property type="evidence" value="ECO:0007669"/>
    <property type="project" value="UniProtKB-KW"/>
</dbReference>
<dbReference type="EMBL" id="JACJQT010000136">
    <property type="protein sequence ID" value="MBD2281550.1"/>
    <property type="molecule type" value="Genomic_DNA"/>
</dbReference>
<keyword evidence="2" id="KW-0680">Restriction system</keyword>
<feature type="domain" description="Type I restriction modification DNA specificity" evidence="5">
    <location>
        <begin position="266"/>
        <end position="372"/>
    </location>
</feature>
<evidence type="ECO:0000313" key="7">
    <source>
        <dbReference type="Proteomes" id="UP000606721"/>
    </source>
</evidence>
<dbReference type="Gene3D" id="3.90.220.20">
    <property type="entry name" value="DNA methylase specificity domains"/>
    <property type="match status" value="2"/>
</dbReference>
<dbReference type="InterPro" id="IPR051212">
    <property type="entry name" value="Type-I_RE_S_subunit"/>
</dbReference>
<evidence type="ECO:0000256" key="1">
    <source>
        <dbReference type="ARBA" id="ARBA00010923"/>
    </source>
</evidence>
<dbReference type="Gene3D" id="1.10.287.1120">
    <property type="entry name" value="Bipartite methylase S protein"/>
    <property type="match status" value="1"/>
</dbReference>
<keyword evidence="6" id="KW-0378">Hydrolase</keyword>
<organism evidence="6 7">
    <name type="scientific">Aphanizomenon flos-aquae FACHB-1040</name>
    <dbReference type="NCBI Taxonomy" id="2692887"/>
    <lineage>
        <taxon>Bacteria</taxon>
        <taxon>Bacillati</taxon>
        <taxon>Cyanobacteriota</taxon>
        <taxon>Cyanophyceae</taxon>
        <taxon>Nostocales</taxon>
        <taxon>Aphanizomenonaceae</taxon>
        <taxon>Aphanizomenon</taxon>
    </lineage>
</organism>
<keyword evidence="6" id="KW-0255">Endonuclease</keyword>
<evidence type="ECO:0000259" key="5">
    <source>
        <dbReference type="Pfam" id="PF01420"/>
    </source>
</evidence>
<feature type="domain" description="Type I restriction modification DNA specificity" evidence="5">
    <location>
        <begin position="39"/>
        <end position="145"/>
    </location>
</feature>
<gene>
    <name evidence="6" type="ORF">H6F99_25810</name>
</gene>
<keyword evidence="3" id="KW-0238">DNA-binding</keyword>
<dbReference type="CDD" id="cd17267">
    <property type="entry name" value="RMtype1_S_EcoAO83I-TRD1-CR1_like"/>
    <property type="match status" value="1"/>
</dbReference>
<dbReference type="PANTHER" id="PTHR43140">
    <property type="entry name" value="TYPE-1 RESTRICTION ENZYME ECOKI SPECIFICITY PROTEIN"/>
    <property type="match status" value="1"/>
</dbReference>
<name>A0ABR8C449_APHFL</name>
<accession>A0ABR8C449</accession>
<comment type="subunit">
    <text evidence="4">The methyltransferase is composed of M and S polypeptides.</text>
</comment>
<dbReference type="Proteomes" id="UP000606721">
    <property type="component" value="Unassembled WGS sequence"/>
</dbReference>
<comment type="caution">
    <text evidence="6">The sequence shown here is derived from an EMBL/GenBank/DDBJ whole genome shotgun (WGS) entry which is preliminary data.</text>
</comment>
<protein>
    <submittedName>
        <fullName evidence="6">Restriction endonuclease subunit S</fullName>
    </submittedName>
</protein>
<evidence type="ECO:0000256" key="2">
    <source>
        <dbReference type="ARBA" id="ARBA00022747"/>
    </source>
</evidence>